<evidence type="ECO:0000256" key="2">
    <source>
        <dbReference type="ARBA" id="ARBA00022448"/>
    </source>
</evidence>
<organism evidence="9 10">
    <name type="scientific">Corynebacterium tuscaniense</name>
    <dbReference type="NCBI Taxonomy" id="302449"/>
    <lineage>
        <taxon>Bacteria</taxon>
        <taxon>Bacillati</taxon>
        <taxon>Actinomycetota</taxon>
        <taxon>Actinomycetes</taxon>
        <taxon>Mycobacteriales</taxon>
        <taxon>Corynebacteriaceae</taxon>
        <taxon>Corynebacterium</taxon>
    </lineage>
</organism>
<name>A0A2N6T4M4_9CORY</name>
<comment type="caution">
    <text evidence="9">The sequence shown here is derived from an EMBL/GenBank/DDBJ whole genome shotgun (WGS) entry which is preliminary data.</text>
</comment>
<keyword evidence="2" id="KW-0813">Transport</keyword>
<gene>
    <name evidence="9" type="ORF">CJ203_06840</name>
</gene>
<evidence type="ECO:0000256" key="3">
    <source>
        <dbReference type="ARBA" id="ARBA00022475"/>
    </source>
</evidence>
<dbReference type="EMBL" id="PNHG01000008">
    <property type="protein sequence ID" value="PMC64270.1"/>
    <property type="molecule type" value="Genomic_DNA"/>
</dbReference>
<keyword evidence="10" id="KW-1185">Reference proteome</keyword>
<keyword evidence="4 7" id="KW-0812">Transmembrane</keyword>
<feature type="domain" description="ABC3 transporter permease C-terminal" evidence="8">
    <location>
        <begin position="210"/>
        <end position="318"/>
    </location>
</feature>
<dbReference type="PANTHER" id="PTHR43738:SF1">
    <property type="entry name" value="HEMIN TRANSPORT SYSTEM PERMEASE PROTEIN HRTB-RELATED"/>
    <property type="match status" value="1"/>
</dbReference>
<keyword evidence="5 7" id="KW-1133">Transmembrane helix</keyword>
<evidence type="ECO:0000256" key="6">
    <source>
        <dbReference type="ARBA" id="ARBA00023136"/>
    </source>
</evidence>
<dbReference type="GO" id="GO:0005886">
    <property type="term" value="C:plasma membrane"/>
    <property type="evidence" value="ECO:0007669"/>
    <property type="project" value="UniProtKB-SubCell"/>
</dbReference>
<accession>A0A2N6T4M4</accession>
<feature type="transmembrane region" description="Helical" evidence="7">
    <location>
        <begin position="210"/>
        <end position="229"/>
    </location>
</feature>
<evidence type="ECO:0000256" key="1">
    <source>
        <dbReference type="ARBA" id="ARBA00004651"/>
    </source>
</evidence>
<evidence type="ECO:0000256" key="7">
    <source>
        <dbReference type="SAM" id="Phobius"/>
    </source>
</evidence>
<dbReference type="PANTHER" id="PTHR43738">
    <property type="entry name" value="ABC TRANSPORTER, MEMBRANE PROTEIN"/>
    <property type="match status" value="1"/>
</dbReference>
<feature type="transmembrane region" description="Helical" evidence="7">
    <location>
        <begin position="284"/>
        <end position="309"/>
    </location>
</feature>
<evidence type="ECO:0000256" key="4">
    <source>
        <dbReference type="ARBA" id="ARBA00022692"/>
    </source>
</evidence>
<evidence type="ECO:0000256" key="5">
    <source>
        <dbReference type="ARBA" id="ARBA00022989"/>
    </source>
</evidence>
<protein>
    <submittedName>
        <fullName evidence="9">ABC transporter permease</fullName>
    </submittedName>
</protein>
<keyword evidence="6 7" id="KW-0472">Membrane</keyword>
<evidence type="ECO:0000259" key="8">
    <source>
        <dbReference type="Pfam" id="PF02687"/>
    </source>
</evidence>
<evidence type="ECO:0000313" key="9">
    <source>
        <dbReference type="EMBL" id="PMC64270.1"/>
    </source>
</evidence>
<sequence length="326" mass="33604">MFVGIREIKKAKGRFGLIVGTVALITLLVVVLTGLTSGLGKQNTSALEALDPAAVVFEDPQDPSFTTSRVHSLPGTDALGTGQMLVAGPDGTEQSVSLLSLPRGTTLPGGEVLGDGAVASPSLNFSLHSALSLAGTTIPIDAIGEDLMFAHTPVLWVPTETWQEVFHTDADGTVLLSDDPAIEGGVSLEESFQGLPAYASEQGSLKMIQGFLYAIAALVIVAFLTVWTIQRTRDLAILKAIGASNKYLLKDAVGQSAILLFIGVTLGALIGLGIGFAMEGVAPFTLSFGVTALPPLLVWILGMAGAVLATRSISKVNPQSALGGVA</sequence>
<feature type="transmembrane region" description="Helical" evidence="7">
    <location>
        <begin position="15"/>
        <end position="35"/>
    </location>
</feature>
<dbReference type="InterPro" id="IPR051125">
    <property type="entry name" value="ABC-4/HrtB_transporter"/>
</dbReference>
<reference evidence="9 10" key="1">
    <citation type="submission" date="2017-09" db="EMBL/GenBank/DDBJ databases">
        <title>Bacterial strain isolated from the female urinary microbiota.</title>
        <authorList>
            <person name="Thomas-White K."/>
            <person name="Kumar N."/>
            <person name="Forster S."/>
            <person name="Putonti C."/>
            <person name="Lawley T."/>
            <person name="Wolfe A.J."/>
        </authorList>
    </citation>
    <scope>NUCLEOTIDE SEQUENCE [LARGE SCALE GENOMIC DNA]</scope>
    <source>
        <strain evidence="9 10">UMB0792</strain>
    </source>
</reference>
<dbReference type="Pfam" id="PF02687">
    <property type="entry name" value="FtsX"/>
    <property type="match status" value="1"/>
</dbReference>
<dbReference type="RefSeq" id="WP_102724060.1">
    <property type="nucleotide sequence ID" value="NZ_PNHG01000008.1"/>
</dbReference>
<keyword evidence="3" id="KW-1003">Cell membrane</keyword>
<feature type="transmembrane region" description="Helical" evidence="7">
    <location>
        <begin position="257"/>
        <end position="278"/>
    </location>
</feature>
<dbReference type="AlphaFoldDB" id="A0A2N6T4M4"/>
<evidence type="ECO:0000313" key="10">
    <source>
        <dbReference type="Proteomes" id="UP000235836"/>
    </source>
</evidence>
<proteinExistence type="predicted"/>
<dbReference type="InterPro" id="IPR003838">
    <property type="entry name" value="ABC3_permease_C"/>
</dbReference>
<comment type="subcellular location">
    <subcellularLocation>
        <location evidence="1">Cell membrane</location>
        <topology evidence="1">Multi-pass membrane protein</topology>
    </subcellularLocation>
</comment>
<dbReference type="Proteomes" id="UP000235836">
    <property type="component" value="Unassembled WGS sequence"/>
</dbReference>